<keyword evidence="3" id="KW-1185">Reference proteome</keyword>
<evidence type="ECO:0000313" key="2">
    <source>
        <dbReference type="EMBL" id="RNG17816.1"/>
    </source>
</evidence>
<accession>A0A3M8VJQ7</accession>
<feature type="chain" id="PRO_5038838608" description="Secreted protein" evidence="1">
    <location>
        <begin position="23"/>
        <end position="111"/>
    </location>
</feature>
<keyword evidence="1" id="KW-0732">Signal</keyword>
<evidence type="ECO:0000256" key="1">
    <source>
        <dbReference type="SAM" id="SignalP"/>
    </source>
</evidence>
<name>A0A3M8VJQ7_9ACTN</name>
<sequence>MNRRGIVIAWAGLCLAGIAATAALNAEPYTAQPESPAGEPTPTATYTVDCRRIGDDIERGRAEAKRRQQEALKPSGAPAYQGRVIFTDVAVPEECVDHLKDRGLWGRDKAG</sequence>
<dbReference type="RefSeq" id="WP_123104628.1">
    <property type="nucleotide sequence ID" value="NZ_RIBZ01000327.1"/>
</dbReference>
<feature type="signal peptide" evidence="1">
    <location>
        <begin position="1"/>
        <end position="22"/>
    </location>
</feature>
<organism evidence="2 3">
    <name type="scientific">Streptomyces botrytidirepellens</name>
    <dbReference type="NCBI Taxonomy" id="2486417"/>
    <lineage>
        <taxon>Bacteria</taxon>
        <taxon>Bacillati</taxon>
        <taxon>Actinomycetota</taxon>
        <taxon>Actinomycetes</taxon>
        <taxon>Kitasatosporales</taxon>
        <taxon>Streptomycetaceae</taxon>
        <taxon>Streptomyces</taxon>
    </lineage>
</organism>
<evidence type="ECO:0008006" key="4">
    <source>
        <dbReference type="Google" id="ProtNLM"/>
    </source>
</evidence>
<proteinExistence type="predicted"/>
<protein>
    <recommendedName>
        <fullName evidence="4">Secreted protein</fullName>
    </recommendedName>
</protein>
<dbReference type="AlphaFoldDB" id="A0A3M8VJQ7"/>
<comment type="caution">
    <text evidence="2">The sequence shown here is derived from an EMBL/GenBank/DDBJ whole genome shotgun (WGS) entry which is preliminary data.</text>
</comment>
<reference evidence="2 3" key="1">
    <citation type="submission" date="2018-11" db="EMBL/GenBank/DDBJ databases">
        <title>The Potential of Streptomyces as Biocontrol Agents against the Tomato grey mould, Botrytis cinerea (Gray mold) Frontiers in Microbiology.</title>
        <authorList>
            <person name="Li D."/>
        </authorList>
    </citation>
    <scope>NUCLEOTIDE SEQUENCE [LARGE SCALE GENOMIC DNA]</scope>
    <source>
        <strain evidence="2 3">NEAU-LD23</strain>
    </source>
</reference>
<evidence type="ECO:0000313" key="3">
    <source>
        <dbReference type="Proteomes" id="UP000275401"/>
    </source>
</evidence>
<gene>
    <name evidence="2" type="ORF">EEJ42_29260</name>
</gene>
<dbReference type="Proteomes" id="UP000275401">
    <property type="component" value="Unassembled WGS sequence"/>
</dbReference>
<dbReference type="EMBL" id="RIBZ01000327">
    <property type="protein sequence ID" value="RNG17816.1"/>
    <property type="molecule type" value="Genomic_DNA"/>
</dbReference>